<protein>
    <recommendedName>
        <fullName evidence="2">Aminotransferase class V domain-containing protein</fullName>
    </recommendedName>
</protein>
<sequence>EVFPWLVDVTRGMSQLLHGPPERLLPLPSATVGTNAILRSWQRRTAPSRQRAAMLSVAYGSTKKLVMKLAEESGFQVDEAVLEFPLTDEDQILSALDSVLQPDTTLVVLDLVPSNAPFVLPPEAVDLCRQKAPNCFVLLDAAHGLMGLPMKLAGPGSLPVDAVVTNCHKWFCGPKGTALLYVAEQHQDWIEPLVISHGYGDLAGFYWPGLADWSSFLALDEALAFWDLVGIEPARTYCNYMARDAAMLLADAWGTELGIPEELLSTMALVQLPELKALPPGRHGYDEAELVQNALYARKIEVPVKALSGKLYVRVSAHIYNHIEEYETLRDAVLELREQSL</sequence>
<proteinExistence type="predicted"/>
<name>A0AA36IRV7_9DINO</name>
<dbReference type="SUPFAM" id="SSF53383">
    <property type="entry name" value="PLP-dependent transferases"/>
    <property type="match status" value="1"/>
</dbReference>
<dbReference type="Pfam" id="PF00266">
    <property type="entry name" value="Aminotran_5"/>
    <property type="match status" value="1"/>
</dbReference>
<comment type="caution">
    <text evidence="3">The sequence shown here is derived from an EMBL/GenBank/DDBJ whole genome shotgun (WGS) entry which is preliminary data.</text>
</comment>
<keyword evidence="1" id="KW-0663">Pyridoxal phosphate</keyword>
<evidence type="ECO:0000313" key="3">
    <source>
        <dbReference type="EMBL" id="CAJ1392813.1"/>
    </source>
</evidence>
<dbReference type="AlphaFoldDB" id="A0AA36IRV7"/>
<reference evidence="3" key="1">
    <citation type="submission" date="2023-08" db="EMBL/GenBank/DDBJ databases">
        <authorList>
            <person name="Chen Y."/>
            <person name="Shah S."/>
            <person name="Dougan E. K."/>
            <person name="Thang M."/>
            <person name="Chan C."/>
        </authorList>
    </citation>
    <scope>NUCLEOTIDE SEQUENCE</scope>
</reference>
<gene>
    <name evidence="3" type="ORF">EVOR1521_LOCUS17819</name>
</gene>
<dbReference type="InterPro" id="IPR000192">
    <property type="entry name" value="Aminotrans_V_dom"/>
</dbReference>
<evidence type="ECO:0000256" key="1">
    <source>
        <dbReference type="ARBA" id="ARBA00022898"/>
    </source>
</evidence>
<dbReference type="InterPro" id="IPR015421">
    <property type="entry name" value="PyrdxlP-dep_Trfase_major"/>
</dbReference>
<organism evidence="3 4">
    <name type="scientific">Effrenium voratum</name>
    <dbReference type="NCBI Taxonomy" id="2562239"/>
    <lineage>
        <taxon>Eukaryota</taxon>
        <taxon>Sar</taxon>
        <taxon>Alveolata</taxon>
        <taxon>Dinophyceae</taxon>
        <taxon>Suessiales</taxon>
        <taxon>Symbiodiniaceae</taxon>
        <taxon>Effrenium</taxon>
    </lineage>
</organism>
<dbReference type="Proteomes" id="UP001178507">
    <property type="component" value="Unassembled WGS sequence"/>
</dbReference>
<dbReference type="Gene3D" id="3.40.640.10">
    <property type="entry name" value="Type I PLP-dependent aspartate aminotransferase-like (Major domain)"/>
    <property type="match status" value="1"/>
</dbReference>
<dbReference type="PANTHER" id="PTHR43092">
    <property type="entry name" value="L-CYSTEINE DESULFHYDRASE"/>
    <property type="match status" value="1"/>
</dbReference>
<dbReference type="PANTHER" id="PTHR43092:SF2">
    <property type="entry name" value="HERCYNYLCYSTEINE SULFOXIDE LYASE"/>
    <property type="match status" value="1"/>
</dbReference>
<feature type="domain" description="Aminotransferase class V" evidence="2">
    <location>
        <begin position="15"/>
        <end position="196"/>
    </location>
</feature>
<feature type="non-terminal residue" evidence="3">
    <location>
        <position position="1"/>
    </location>
</feature>
<keyword evidence="4" id="KW-1185">Reference proteome</keyword>
<dbReference type="InterPro" id="IPR015424">
    <property type="entry name" value="PyrdxlP-dep_Trfase"/>
</dbReference>
<accession>A0AA36IRV7</accession>
<evidence type="ECO:0000259" key="2">
    <source>
        <dbReference type="Pfam" id="PF00266"/>
    </source>
</evidence>
<evidence type="ECO:0000313" key="4">
    <source>
        <dbReference type="Proteomes" id="UP001178507"/>
    </source>
</evidence>
<dbReference type="EMBL" id="CAUJNA010002418">
    <property type="protein sequence ID" value="CAJ1392813.1"/>
    <property type="molecule type" value="Genomic_DNA"/>
</dbReference>